<comment type="caution">
    <text evidence="5">The sequence shown here is derived from an EMBL/GenBank/DDBJ whole genome shotgun (WGS) entry which is preliminary data.</text>
</comment>
<name>A0A7X3CPE8_9BACL</name>
<dbReference type="AlphaFoldDB" id="A0A7X3CPE8"/>
<dbReference type="SUPFAM" id="SSF48498">
    <property type="entry name" value="Tetracyclin repressor-like, C-terminal domain"/>
    <property type="match status" value="1"/>
</dbReference>
<dbReference type="SUPFAM" id="SSF46689">
    <property type="entry name" value="Homeodomain-like"/>
    <property type="match status" value="1"/>
</dbReference>
<keyword evidence="1 2" id="KW-0238">DNA-binding</keyword>
<dbReference type="PANTHER" id="PTHR43479">
    <property type="entry name" value="ACREF/ENVCD OPERON REPRESSOR-RELATED"/>
    <property type="match status" value="1"/>
</dbReference>
<feature type="domain" description="HTH tetR-type" evidence="4">
    <location>
        <begin position="8"/>
        <end position="68"/>
    </location>
</feature>
<feature type="transmembrane region" description="Helical" evidence="3">
    <location>
        <begin position="143"/>
        <end position="161"/>
    </location>
</feature>
<dbReference type="EMBL" id="WNZW01000015">
    <property type="protein sequence ID" value="MUG47698.1"/>
    <property type="molecule type" value="Genomic_DNA"/>
</dbReference>
<dbReference type="InterPro" id="IPR001647">
    <property type="entry name" value="HTH_TetR"/>
</dbReference>
<dbReference type="InterPro" id="IPR009057">
    <property type="entry name" value="Homeodomain-like_sf"/>
</dbReference>
<dbReference type="InterPro" id="IPR039532">
    <property type="entry name" value="TetR_C_Firmicutes"/>
</dbReference>
<dbReference type="Gene3D" id="1.10.357.10">
    <property type="entry name" value="Tetracycline Repressor, domain 2"/>
    <property type="match status" value="1"/>
</dbReference>
<dbReference type="OrthoDB" id="9810250at2"/>
<evidence type="ECO:0000313" key="5">
    <source>
        <dbReference type="EMBL" id="MUG47698.1"/>
    </source>
</evidence>
<dbReference type="PANTHER" id="PTHR43479:SF7">
    <property type="entry name" value="TETR-FAMILY TRANSCRIPTIONAL REGULATOR"/>
    <property type="match status" value="1"/>
</dbReference>
<organism evidence="5 6">
    <name type="scientific">Paenibacillus woosongensis</name>
    <dbReference type="NCBI Taxonomy" id="307580"/>
    <lineage>
        <taxon>Bacteria</taxon>
        <taxon>Bacillati</taxon>
        <taxon>Bacillota</taxon>
        <taxon>Bacilli</taxon>
        <taxon>Bacillales</taxon>
        <taxon>Paenibacillaceae</taxon>
        <taxon>Paenibacillus</taxon>
    </lineage>
</organism>
<proteinExistence type="predicted"/>
<dbReference type="Proteomes" id="UP000447876">
    <property type="component" value="Unassembled WGS sequence"/>
</dbReference>
<dbReference type="Pfam" id="PF00440">
    <property type="entry name" value="TetR_N"/>
    <property type="match status" value="1"/>
</dbReference>
<dbReference type="RefSeq" id="WP_155613072.1">
    <property type="nucleotide sequence ID" value="NZ_WNZW01000015.1"/>
</dbReference>
<dbReference type="InterPro" id="IPR050624">
    <property type="entry name" value="HTH-type_Tx_Regulator"/>
</dbReference>
<protein>
    <submittedName>
        <fullName evidence="5">TetR family transcriptional regulator</fullName>
    </submittedName>
</protein>
<accession>A0A7X3CPE8</accession>
<sequence length="186" mass="21914">MTVDRRILKSREAIKKAFFELMAEKDFKDITVHLISERANLNRGTFYLHYLDKFQLLDKCIEEQFAELLRICALQGHDPTHFPTFDSILATTEYLEDHYQFYTSMLNNEGMPSFRDRMHQFMVKGIQEQVNMSGINKGMNKDILVQFMASAIVGIVEWWILNKMPVPANQLARELWALLERNQIHK</sequence>
<evidence type="ECO:0000313" key="6">
    <source>
        <dbReference type="Proteomes" id="UP000447876"/>
    </source>
</evidence>
<dbReference type="InterPro" id="IPR036271">
    <property type="entry name" value="Tet_transcr_reg_TetR-rel_C_sf"/>
</dbReference>
<dbReference type="GO" id="GO:0003677">
    <property type="term" value="F:DNA binding"/>
    <property type="evidence" value="ECO:0007669"/>
    <property type="project" value="UniProtKB-UniRule"/>
</dbReference>
<evidence type="ECO:0000259" key="4">
    <source>
        <dbReference type="PROSITE" id="PS50977"/>
    </source>
</evidence>
<evidence type="ECO:0000256" key="1">
    <source>
        <dbReference type="ARBA" id="ARBA00023125"/>
    </source>
</evidence>
<dbReference type="PROSITE" id="PS50977">
    <property type="entry name" value="HTH_TETR_2"/>
    <property type="match status" value="1"/>
</dbReference>
<evidence type="ECO:0000256" key="3">
    <source>
        <dbReference type="SAM" id="Phobius"/>
    </source>
</evidence>
<reference evidence="5 6" key="1">
    <citation type="submission" date="2019-11" db="EMBL/GenBank/DDBJ databases">
        <title>Draft genome sequences of five Paenibacillus species of dairy origin.</title>
        <authorList>
            <person name="Olajide A.M."/>
            <person name="Chen S."/>
            <person name="Lapointe G."/>
        </authorList>
    </citation>
    <scope>NUCLEOTIDE SEQUENCE [LARGE SCALE GENOMIC DNA]</scope>
    <source>
        <strain evidence="5 6">12CR55</strain>
    </source>
</reference>
<evidence type="ECO:0000256" key="2">
    <source>
        <dbReference type="PROSITE-ProRule" id="PRU00335"/>
    </source>
</evidence>
<keyword evidence="3" id="KW-0812">Transmembrane</keyword>
<keyword evidence="3" id="KW-0472">Membrane</keyword>
<feature type="DNA-binding region" description="H-T-H motif" evidence="2">
    <location>
        <begin position="31"/>
        <end position="50"/>
    </location>
</feature>
<gene>
    <name evidence="5" type="ORF">GNP95_22355</name>
</gene>
<keyword evidence="3" id="KW-1133">Transmembrane helix</keyword>
<dbReference type="Pfam" id="PF14278">
    <property type="entry name" value="TetR_C_8"/>
    <property type="match status" value="1"/>
</dbReference>